<sequence>MIITKEINLAPLLPKNLPNNPHNMLLNKVKEGSTFSSIEYNKNKEGIAIIINIIAGGKSIHITLGTRESDQRKIPYSEVDVLVNTLGLSQLKSNEMLKTLRRSGVKFESNMEKALDEKKKENDNDYATVKRHLVYIEDITAFLDFVMKYRGQVPQNTFVKVGIDSGGGSLKVIVNLFDPTKDRTEDSSSLGSYSGANTSLVLAYCERAHGGKYACAWCEGSSKLFAGELRTFQSLNNYNELYSSAGSPVKRMKEYKNVINPCLLKIEDKSLSIIREIPLPELHLLMGFVNHVAAFIMQLWPGFKDWVKSIGCLRKGYH</sequence>
<dbReference type="RefSeq" id="XP_065673019.1">
    <property type="nucleotide sequence ID" value="XM_065816947.1"/>
</dbReference>
<evidence type="ECO:0000313" key="1">
    <source>
        <dbReference type="Proteomes" id="UP001652625"/>
    </source>
</evidence>
<accession>A0ABM4DF25</accession>
<gene>
    <name evidence="2" type="primary">LOC136090356</name>
</gene>
<dbReference type="Proteomes" id="UP001652625">
    <property type="component" value="Chromosome 13"/>
</dbReference>
<protein>
    <submittedName>
        <fullName evidence="2">Uncharacterized protein LOC136090356</fullName>
    </submittedName>
</protein>
<dbReference type="GeneID" id="136090356"/>
<reference evidence="2" key="1">
    <citation type="submission" date="2025-08" db="UniProtKB">
        <authorList>
            <consortium name="RefSeq"/>
        </authorList>
    </citation>
    <scope>IDENTIFICATION</scope>
</reference>
<organism evidence="1 2">
    <name type="scientific">Hydra vulgaris</name>
    <name type="common">Hydra</name>
    <name type="synonym">Hydra attenuata</name>
    <dbReference type="NCBI Taxonomy" id="6087"/>
    <lineage>
        <taxon>Eukaryota</taxon>
        <taxon>Metazoa</taxon>
        <taxon>Cnidaria</taxon>
        <taxon>Hydrozoa</taxon>
        <taxon>Hydroidolina</taxon>
        <taxon>Anthoathecata</taxon>
        <taxon>Aplanulata</taxon>
        <taxon>Hydridae</taxon>
        <taxon>Hydra</taxon>
    </lineage>
</organism>
<keyword evidence="1" id="KW-1185">Reference proteome</keyword>
<name>A0ABM4DF25_HYDVU</name>
<proteinExistence type="predicted"/>
<evidence type="ECO:0000313" key="2">
    <source>
        <dbReference type="RefSeq" id="XP_065673019.1"/>
    </source>
</evidence>